<dbReference type="Proteomes" id="UP001146793">
    <property type="component" value="Unassembled WGS sequence"/>
</dbReference>
<accession>A0AAV7YQS8</accession>
<comment type="caution">
    <text evidence="2">The sequence shown here is derived from an EMBL/GenBank/DDBJ whole genome shotgun (WGS) entry which is preliminary data.</text>
</comment>
<dbReference type="EMBL" id="JANTQA010000048">
    <property type="protein sequence ID" value="KAJ3431134.1"/>
    <property type="molecule type" value="Genomic_DNA"/>
</dbReference>
<evidence type="ECO:0000313" key="2">
    <source>
        <dbReference type="EMBL" id="KAJ3431134.1"/>
    </source>
</evidence>
<feature type="coiled-coil region" evidence="1">
    <location>
        <begin position="322"/>
        <end position="387"/>
    </location>
</feature>
<keyword evidence="1" id="KW-0175">Coiled coil</keyword>
<evidence type="ECO:0008006" key="4">
    <source>
        <dbReference type="Google" id="ProtNLM"/>
    </source>
</evidence>
<organism evidence="2 3">
    <name type="scientific">Anaeramoeba flamelloides</name>
    <dbReference type="NCBI Taxonomy" id="1746091"/>
    <lineage>
        <taxon>Eukaryota</taxon>
        <taxon>Metamonada</taxon>
        <taxon>Anaeramoebidae</taxon>
        <taxon>Anaeramoeba</taxon>
    </lineage>
</organism>
<proteinExistence type="predicted"/>
<gene>
    <name evidence="2" type="ORF">M0812_02810</name>
</gene>
<feature type="coiled-coil region" evidence="1">
    <location>
        <begin position="140"/>
        <end position="189"/>
    </location>
</feature>
<reference evidence="2" key="1">
    <citation type="submission" date="2022-08" db="EMBL/GenBank/DDBJ databases">
        <title>Novel sulphate-reducing endosymbionts in the free-living metamonad Anaeramoeba.</title>
        <authorList>
            <person name="Jerlstrom-Hultqvist J."/>
            <person name="Cepicka I."/>
            <person name="Gallot-Lavallee L."/>
            <person name="Salas-Leiva D."/>
            <person name="Curtis B.A."/>
            <person name="Zahonova K."/>
            <person name="Pipaliya S."/>
            <person name="Dacks J."/>
            <person name="Roger A.J."/>
        </authorList>
    </citation>
    <scope>NUCLEOTIDE SEQUENCE</scope>
    <source>
        <strain evidence="2">Busselton2</strain>
    </source>
</reference>
<dbReference type="AlphaFoldDB" id="A0AAV7YQS8"/>
<sequence length="458" mass="53892">MDCFSAFGKLYKFDFKKQTSVINLKKKLSSIIGINSERLILVSTSSNELNDLKCLSFNSFKNENLYFFDKNRLQFDNFWSYRTSNLRNDLQPINYQLNNTLSEPQILAISYFQHSKKCDRIGKELVDQQKNSLKPMKVLLSIAQKELKKIEENNHNNIRNFINKKKETIENLNEKINNYTKTINQSKSNNVFQETIKLCTQQIKIKTSEIIRDLTISKNKNNNHKFKIIIEKIKNQQQEINETISKTIDELNGLLQQVYETGNIILKLIFELEKYIYPKLKTHTEKPKTNTLTQSILLAMGTNLGVNTNNQQKEKQKNIESRESLMKKNLQLEQTNNELTKTLKMKNDQYDKLQKQYNLEMIQIDQKNQLIKKLKDKKNKRKMAEEGLSKKLDQIHTVFLQQNRLTEMYINAIADIVTTFDGNQKRQEIINQMKNNSYPLQSIVSDLKKKITLLKNKK</sequence>
<evidence type="ECO:0000313" key="3">
    <source>
        <dbReference type="Proteomes" id="UP001146793"/>
    </source>
</evidence>
<name>A0AAV7YQS8_9EUKA</name>
<protein>
    <recommendedName>
        <fullName evidence="4">Ubiquitin-like domain-containing protein</fullName>
    </recommendedName>
</protein>
<evidence type="ECO:0000256" key="1">
    <source>
        <dbReference type="SAM" id="Coils"/>
    </source>
</evidence>